<keyword evidence="1" id="KW-0812">Transmembrane</keyword>
<feature type="transmembrane region" description="Helical" evidence="1">
    <location>
        <begin position="67"/>
        <end position="88"/>
    </location>
</feature>
<keyword evidence="3" id="KW-1185">Reference proteome</keyword>
<dbReference type="Proteomes" id="UP000291469">
    <property type="component" value="Chromosome"/>
</dbReference>
<reference evidence="2 3" key="1">
    <citation type="submission" date="2019-01" db="EMBL/GenBank/DDBJ databases">
        <title>Egibacter rhizosphaerae EGI 80759T.</title>
        <authorList>
            <person name="Chen D.-D."/>
            <person name="Tian Y."/>
            <person name="Jiao J.-Y."/>
            <person name="Zhang X.-T."/>
            <person name="Zhang Y.-G."/>
            <person name="Zhang Y."/>
            <person name="Xiao M."/>
            <person name="Shu W.-S."/>
            <person name="Li W.-J."/>
        </authorList>
    </citation>
    <scope>NUCLEOTIDE SEQUENCE [LARGE SCALE GENOMIC DNA]</scope>
    <source>
        <strain evidence="2 3">EGI 80759</strain>
    </source>
</reference>
<keyword evidence="1" id="KW-1133">Transmembrane helix</keyword>
<gene>
    <name evidence="2" type="ORF">ER308_10765</name>
</gene>
<evidence type="ECO:0000256" key="1">
    <source>
        <dbReference type="SAM" id="Phobius"/>
    </source>
</evidence>
<feature type="transmembrane region" description="Helical" evidence="1">
    <location>
        <begin position="95"/>
        <end position="118"/>
    </location>
</feature>
<evidence type="ECO:0000313" key="2">
    <source>
        <dbReference type="EMBL" id="QBI19993.1"/>
    </source>
</evidence>
<protein>
    <submittedName>
        <fullName evidence="2">Uncharacterized protein</fullName>
    </submittedName>
</protein>
<keyword evidence="1" id="KW-0472">Membrane</keyword>
<dbReference type="AlphaFoldDB" id="A0A411YFG9"/>
<feature type="transmembrane region" description="Helical" evidence="1">
    <location>
        <begin position="220"/>
        <end position="239"/>
    </location>
</feature>
<feature type="transmembrane region" description="Helical" evidence="1">
    <location>
        <begin position="193"/>
        <end position="213"/>
    </location>
</feature>
<dbReference type="EMBL" id="CP036402">
    <property type="protein sequence ID" value="QBI19993.1"/>
    <property type="molecule type" value="Genomic_DNA"/>
</dbReference>
<evidence type="ECO:0000313" key="3">
    <source>
        <dbReference type="Proteomes" id="UP000291469"/>
    </source>
</evidence>
<name>A0A411YFG9_9ACTN</name>
<feature type="transmembrane region" description="Helical" evidence="1">
    <location>
        <begin position="155"/>
        <end position="173"/>
    </location>
</feature>
<feature type="transmembrane region" description="Helical" evidence="1">
    <location>
        <begin position="27"/>
        <end position="47"/>
    </location>
</feature>
<feature type="transmembrane region" description="Helical" evidence="1">
    <location>
        <begin position="245"/>
        <end position="265"/>
    </location>
</feature>
<dbReference type="RefSeq" id="WP_131154990.1">
    <property type="nucleotide sequence ID" value="NZ_CP036402.1"/>
</dbReference>
<accession>A0A411YFG9</accession>
<dbReference type="KEGG" id="erz:ER308_10765"/>
<sequence length="293" mass="29616">MNEPTAGTRFGGWLGDRPASKGAVARAVALVVVIVALGLAHVPPALFQGPMLVTAWTVEGPEAIHQLHGLFNGVWVVMLYVPLLALLYRPAPRPAVAVFVAAVVAAGVLRVLASPVILADAGPGPLVVAGVLTIALLALVPGLRGAFRPMGRLDPILGGIGSAGVLLAVLYAVQQSVIWLQLSATDPHTQLAHWTLMALTGLLAAFGVALGAARLPGGRLPLWLGAMAAAYLGVASLVMPGQASALPLWAALGVLVLSAAAVVRFEMLAFGAARGVATPPAPQPRPGPAVAGG</sequence>
<proteinExistence type="predicted"/>
<organism evidence="2 3">
    <name type="scientific">Egibacter rhizosphaerae</name>
    <dbReference type="NCBI Taxonomy" id="1670831"/>
    <lineage>
        <taxon>Bacteria</taxon>
        <taxon>Bacillati</taxon>
        <taxon>Actinomycetota</taxon>
        <taxon>Nitriliruptoria</taxon>
        <taxon>Egibacterales</taxon>
        <taxon>Egibacteraceae</taxon>
        <taxon>Egibacter</taxon>
    </lineage>
</organism>
<feature type="transmembrane region" description="Helical" evidence="1">
    <location>
        <begin position="124"/>
        <end position="143"/>
    </location>
</feature>